<evidence type="ECO:0000256" key="1">
    <source>
        <dbReference type="ARBA" id="ARBA00004948"/>
    </source>
</evidence>
<dbReference type="CDD" id="cd19365">
    <property type="entry name" value="TenA_C-like"/>
    <property type="match status" value="1"/>
</dbReference>
<dbReference type="InterPro" id="IPR050967">
    <property type="entry name" value="Thiamine_Salvage_TenA"/>
</dbReference>
<protein>
    <submittedName>
        <fullName evidence="3">Thiaminase II</fullName>
    </submittedName>
</protein>
<dbReference type="PANTHER" id="PTHR43198:SF2">
    <property type="entry name" value="SI:CH1073-67J19.1-RELATED"/>
    <property type="match status" value="1"/>
</dbReference>
<dbReference type="GO" id="GO:0005829">
    <property type="term" value="C:cytosol"/>
    <property type="evidence" value="ECO:0007669"/>
    <property type="project" value="TreeGrafter"/>
</dbReference>
<dbReference type="Gene3D" id="1.20.910.10">
    <property type="entry name" value="Heme oxygenase-like"/>
    <property type="match status" value="1"/>
</dbReference>
<evidence type="ECO:0000313" key="3">
    <source>
        <dbReference type="EMBL" id="TNC27121.1"/>
    </source>
</evidence>
<name>A0A5C4M7Q4_9ACTN</name>
<sequence>MHVADWYDAILTHPFVAGLADGTLAEDVFARYLVDDAHYLSRYGSALAMLAARAGDPALSAELARAATDAIEAERLMHAEFLVPRGLDPDGPGGAEPTPTCRAYAGALLADAAYAPVEVGLAGVLPCFRVYLEVGRAVAARATDAAHPYRAWIDTYSDPAFDAAVTRAEGWTDRLAAAATPERRADMLAAYERATRFEWMFWDASWRGETWPTA</sequence>
<comment type="caution">
    <text evidence="3">The sequence shown here is derived from an EMBL/GenBank/DDBJ whole genome shotgun (WGS) entry which is preliminary data.</text>
</comment>
<dbReference type="SUPFAM" id="SSF48613">
    <property type="entry name" value="Heme oxygenase-like"/>
    <property type="match status" value="1"/>
</dbReference>
<evidence type="ECO:0000259" key="2">
    <source>
        <dbReference type="Pfam" id="PF03070"/>
    </source>
</evidence>
<dbReference type="InterPro" id="IPR004305">
    <property type="entry name" value="Thiaminase-2/PQQC"/>
</dbReference>
<proteinExistence type="predicted"/>
<dbReference type="PANTHER" id="PTHR43198">
    <property type="entry name" value="BIFUNCTIONAL TH2 PROTEIN"/>
    <property type="match status" value="1"/>
</dbReference>
<comment type="pathway">
    <text evidence="1">Cofactor biosynthesis; thiamine diphosphate biosynthesis.</text>
</comment>
<dbReference type="OrthoDB" id="34166at2"/>
<gene>
    <name evidence="3" type="ORF">FHE65_34335</name>
</gene>
<accession>A0A5C4M7Q4</accession>
<dbReference type="EMBL" id="VDFR01000243">
    <property type="protein sequence ID" value="TNC27121.1"/>
    <property type="molecule type" value="Genomic_DNA"/>
</dbReference>
<reference evidence="3 4" key="1">
    <citation type="submission" date="2019-05" db="EMBL/GenBank/DDBJ databases">
        <title>Mumia sp. nov., isolated from the intestinal contents of plateau pika (Ochotona curzoniae) in the Qinghai-Tibet plateau of China.</title>
        <authorList>
            <person name="Tian Z."/>
        </authorList>
    </citation>
    <scope>NUCLEOTIDE SEQUENCE [LARGE SCALE GENOMIC DNA]</scope>
    <source>
        <strain evidence="4">527</strain>
    </source>
</reference>
<organism evidence="3 4">
    <name type="scientific">Mumia zhuanghuii</name>
    <dbReference type="NCBI Taxonomy" id="2585211"/>
    <lineage>
        <taxon>Bacteria</taxon>
        <taxon>Bacillati</taxon>
        <taxon>Actinomycetota</taxon>
        <taxon>Actinomycetes</taxon>
        <taxon>Propionibacteriales</taxon>
        <taxon>Nocardioidaceae</taxon>
        <taxon>Mumia</taxon>
    </lineage>
</organism>
<dbReference type="Proteomes" id="UP000306740">
    <property type="component" value="Unassembled WGS sequence"/>
</dbReference>
<dbReference type="AlphaFoldDB" id="A0A5C4M7Q4"/>
<dbReference type="InterPro" id="IPR016084">
    <property type="entry name" value="Haem_Oase-like_multi-hlx"/>
</dbReference>
<evidence type="ECO:0000313" key="4">
    <source>
        <dbReference type="Proteomes" id="UP000306740"/>
    </source>
</evidence>
<dbReference type="Pfam" id="PF03070">
    <property type="entry name" value="TENA_THI-4"/>
    <property type="match status" value="1"/>
</dbReference>
<feature type="domain" description="Thiaminase-2/PQQC" evidence="2">
    <location>
        <begin position="3"/>
        <end position="207"/>
    </location>
</feature>